<reference evidence="1" key="1">
    <citation type="journal article" date="2023" name="Mol. Phylogenet. Evol.">
        <title>Genome-scale phylogeny and comparative genomics of the fungal order Sordariales.</title>
        <authorList>
            <person name="Hensen N."/>
            <person name="Bonometti L."/>
            <person name="Westerberg I."/>
            <person name="Brannstrom I.O."/>
            <person name="Guillou S."/>
            <person name="Cros-Aarteil S."/>
            <person name="Calhoun S."/>
            <person name="Haridas S."/>
            <person name="Kuo A."/>
            <person name="Mondo S."/>
            <person name="Pangilinan J."/>
            <person name="Riley R."/>
            <person name="LaButti K."/>
            <person name="Andreopoulos B."/>
            <person name="Lipzen A."/>
            <person name="Chen C."/>
            <person name="Yan M."/>
            <person name="Daum C."/>
            <person name="Ng V."/>
            <person name="Clum A."/>
            <person name="Steindorff A."/>
            <person name="Ohm R.A."/>
            <person name="Martin F."/>
            <person name="Silar P."/>
            <person name="Natvig D.O."/>
            <person name="Lalanne C."/>
            <person name="Gautier V."/>
            <person name="Ament-Velasquez S.L."/>
            <person name="Kruys A."/>
            <person name="Hutchinson M.I."/>
            <person name="Powell A.J."/>
            <person name="Barry K."/>
            <person name="Miller A.N."/>
            <person name="Grigoriev I.V."/>
            <person name="Debuchy R."/>
            <person name="Gladieux P."/>
            <person name="Hiltunen Thoren M."/>
            <person name="Johannesson H."/>
        </authorList>
    </citation>
    <scope>NUCLEOTIDE SEQUENCE</scope>
    <source>
        <strain evidence="1">PSN293</strain>
    </source>
</reference>
<evidence type="ECO:0000313" key="2">
    <source>
        <dbReference type="Proteomes" id="UP001301769"/>
    </source>
</evidence>
<name>A0AAN6XYB4_9PEZI</name>
<sequence>MRHGHTRVSYICLQSFSRFLNKAHAAAVSAANSFISSVSLSLTSRALFKAWFAFSADFSASLAVCSAASALISATSALVSAATTLRLASASKACTFSSIAVLSCSSHFLGILSARSVASFSTCAVVSPTEATGAAGLGARAVARASTCSLVSPTHATGAAGAVWAVWAAGCPPSSTVSVAPTGAGQKNLQRFRLRHSLTPSRFQNKGINPQFFSFSTRPKSVLSMFWREGEETEKIDKIDRQKRWVEKV</sequence>
<protein>
    <submittedName>
        <fullName evidence="1">Uncharacterized protein</fullName>
    </submittedName>
</protein>
<gene>
    <name evidence="1" type="ORF">QBC37DRAFT_64037</name>
</gene>
<organism evidence="1 2">
    <name type="scientific">Rhypophila decipiens</name>
    <dbReference type="NCBI Taxonomy" id="261697"/>
    <lineage>
        <taxon>Eukaryota</taxon>
        <taxon>Fungi</taxon>
        <taxon>Dikarya</taxon>
        <taxon>Ascomycota</taxon>
        <taxon>Pezizomycotina</taxon>
        <taxon>Sordariomycetes</taxon>
        <taxon>Sordariomycetidae</taxon>
        <taxon>Sordariales</taxon>
        <taxon>Naviculisporaceae</taxon>
        <taxon>Rhypophila</taxon>
    </lineage>
</organism>
<dbReference type="EMBL" id="MU858224">
    <property type="protein sequence ID" value="KAK4208890.1"/>
    <property type="molecule type" value="Genomic_DNA"/>
</dbReference>
<comment type="caution">
    <text evidence="1">The sequence shown here is derived from an EMBL/GenBank/DDBJ whole genome shotgun (WGS) entry which is preliminary data.</text>
</comment>
<dbReference type="Proteomes" id="UP001301769">
    <property type="component" value="Unassembled WGS sequence"/>
</dbReference>
<reference evidence="1" key="2">
    <citation type="submission" date="2023-05" db="EMBL/GenBank/DDBJ databases">
        <authorList>
            <consortium name="Lawrence Berkeley National Laboratory"/>
            <person name="Steindorff A."/>
            <person name="Hensen N."/>
            <person name="Bonometti L."/>
            <person name="Westerberg I."/>
            <person name="Brannstrom I.O."/>
            <person name="Guillou S."/>
            <person name="Cros-Aarteil S."/>
            <person name="Calhoun S."/>
            <person name="Haridas S."/>
            <person name="Kuo A."/>
            <person name="Mondo S."/>
            <person name="Pangilinan J."/>
            <person name="Riley R."/>
            <person name="Labutti K."/>
            <person name="Andreopoulos B."/>
            <person name="Lipzen A."/>
            <person name="Chen C."/>
            <person name="Yanf M."/>
            <person name="Daum C."/>
            <person name="Ng V."/>
            <person name="Clum A."/>
            <person name="Ohm R."/>
            <person name="Martin F."/>
            <person name="Silar P."/>
            <person name="Natvig D."/>
            <person name="Lalanne C."/>
            <person name="Gautier V."/>
            <person name="Ament-Velasquez S.L."/>
            <person name="Kruys A."/>
            <person name="Hutchinson M.I."/>
            <person name="Powell A.J."/>
            <person name="Barry K."/>
            <person name="Miller A.N."/>
            <person name="Grigoriev I.V."/>
            <person name="Debuchy R."/>
            <person name="Gladieux P."/>
            <person name="Thoren M.H."/>
            <person name="Johannesson H."/>
        </authorList>
    </citation>
    <scope>NUCLEOTIDE SEQUENCE</scope>
    <source>
        <strain evidence="1">PSN293</strain>
    </source>
</reference>
<evidence type="ECO:0000313" key="1">
    <source>
        <dbReference type="EMBL" id="KAK4208890.1"/>
    </source>
</evidence>
<dbReference type="AlphaFoldDB" id="A0AAN6XYB4"/>
<keyword evidence="2" id="KW-1185">Reference proteome</keyword>
<proteinExistence type="predicted"/>
<accession>A0AAN6XYB4</accession>